<dbReference type="Pfam" id="PF02995">
    <property type="entry name" value="DUF229"/>
    <property type="match status" value="1"/>
</dbReference>
<dbReference type="CDD" id="cd16021">
    <property type="entry name" value="ALP_like"/>
    <property type="match status" value="1"/>
</dbReference>
<proteinExistence type="predicted"/>
<dbReference type="RefSeq" id="XP_025414660.1">
    <property type="nucleotide sequence ID" value="XM_025558875.1"/>
</dbReference>
<protein>
    <submittedName>
        <fullName evidence="3">Uncharacterized protein LOC112686533 isoform X1</fullName>
    </submittedName>
</protein>
<accession>A0A8B8FWD4</accession>
<keyword evidence="1" id="KW-0472">Membrane</keyword>
<dbReference type="AlphaFoldDB" id="A0A8B8FWD4"/>
<organism evidence="2 3">
    <name type="scientific">Sipha flava</name>
    <name type="common">yellow sugarcane aphid</name>
    <dbReference type="NCBI Taxonomy" id="143950"/>
    <lineage>
        <taxon>Eukaryota</taxon>
        <taxon>Metazoa</taxon>
        <taxon>Ecdysozoa</taxon>
        <taxon>Arthropoda</taxon>
        <taxon>Hexapoda</taxon>
        <taxon>Insecta</taxon>
        <taxon>Pterygota</taxon>
        <taxon>Neoptera</taxon>
        <taxon>Paraneoptera</taxon>
        <taxon>Hemiptera</taxon>
        <taxon>Sternorrhyncha</taxon>
        <taxon>Aphidomorpha</taxon>
        <taxon>Aphidoidea</taxon>
        <taxon>Aphididae</taxon>
        <taxon>Sipha</taxon>
    </lineage>
</organism>
<dbReference type="Gene3D" id="3.40.720.10">
    <property type="entry name" value="Alkaline Phosphatase, subunit A"/>
    <property type="match status" value="1"/>
</dbReference>
<dbReference type="PANTHER" id="PTHR10974:SF1">
    <property type="entry name" value="FI08016P-RELATED"/>
    <property type="match status" value="1"/>
</dbReference>
<keyword evidence="1" id="KW-1133">Transmembrane helix</keyword>
<keyword evidence="1" id="KW-0812">Transmembrane</keyword>
<dbReference type="GeneID" id="112686533"/>
<evidence type="ECO:0000313" key="2">
    <source>
        <dbReference type="Proteomes" id="UP000694846"/>
    </source>
</evidence>
<evidence type="ECO:0000256" key="1">
    <source>
        <dbReference type="SAM" id="Phobius"/>
    </source>
</evidence>
<dbReference type="FunFam" id="3.40.720.10:FF:000017">
    <property type="entry name" value="Predicted protein"/>
    <property type="match status" value="1"/>
</dbReference>
<feature type="transmembrane region" description="Helical" evidence="1">
    <location>
        <begin position="34"/>
        <end position="51"/>
    </location>
</feature>
<name>A0A8B8FWD4_9HEMI</name>
<dbReference type="SUPFAM" id="SSF53649">
    <property type="entry name" value="Alkaline phosphatase-like"/>
    <property type="match status" value="1"/>
</dbReference>
<evidence type="ECO:0000313" key="3">
    <source>
        <dbReference type="RefSeq" id="XP_025414660.1"/>
    </source>
</evidence>
<dbReference type="Proteomes" id="UP000694846">
    <property type="component" value="Unplaced"/>
</dbReference>
<dbReference type="GO" id="GO:0005615">
    <property type="term" value="C:extracellular space"/>
    <property type="evidence" value="ECO:0007669"/>
    <property type="project" value="TreeGrafter"/>
</dbReference>
<dbReference type="InterPro" id="IPR017850">
    <property type="entry name" value="Alkaline_phosphatase_core_sf"/>
</dbReference>
<gene>
    <name evidence="3" type="primary">LOC112686533</name>
</gene>
<dbReference type="OrthoDB" id="413313at2759"/>
<dbReference type="InterPro" id="IPR004245">
    <property type="entry name" value="DUF229"/>
</dbReference>
<reference evidence="3" key="1">
    <citation type="submission" date="2025-08" db="UniProtKB">
        <authorList>
            <consortium name="RefSeq"/>
        </authorList>
    </citation>
    <scope>IDENTIFICATION</scope>
    <source>
        <tissue evidence="3">Whole body</tissue>
    </source>
</reference>
<sequence length="655" mass="73910">MQNVIHCNSRYCYMFCFYRSMINMFKHILKPKSLVLWIVLFTLIIWTYTFYSLTAFTDVLNEHHSSILGTSGYLIKTPGCRIPEMYLNGPEVDKYMNYNEKLDCRSMWNYTLPLVTSNLTALILNATARTALIVTERHPKFECYYSAVKRPVVETGQDVSGFNENSVKLGEKVYFEDDVTVSDEMIEAICTFNGNVVYKDYHIFVRPAPAAMTRRDGDVNVLILGLDSVSRLNFHRQMPLTDALLSRLDNVEMLGYNKVEDNTFPNLVPLLAGLSVDELRNRCWPRDDGFFDECRFVWDDYKRANFSTTFAEDSPTIGTFNYLKPGFLGQPTDHYLRPIMLRAEHGVGHGCASGNTMCCAGGRLAMAALLDHALKITMSAGNRLHMGFYWSTSLTHDYVEYARFGDRDLAAFFAALDATGMLNNTVVLLMSDHGIRWGTFRDTYQGALEDRLPMLRFVVPEWYVRVHPAAVRNLRANANRLTTPYDVHETLLELADGSLGSPGSQSGRGVSLFHEVPDDRTCEAAGIPVHYCSCHDVRVTLRPDDEDAVRAANLLVHYANAVLAPYPRCANLTLHRVNAAAVQMGRDSASTRDYEVRVTTVPGLAKFEAVMREDRATAGRFKMVGSISRLNMYGNQSECVRDAKIKLLCYCVLGD</sequence>
<keyword evidence="2" id="KW-1185">Reference proteome</keyword>
<dbReference type="PANTHER" id="PTHR10974">
    <property type="entry name" value="FI08016P-RELATED"/>
    <property type="match status" value="1"/>
</dbReference>